<feature type="transmembrane region" description="Helical" evidence="2">
    <location>
        <begin position="171"/>
        <end position="196"/>
    </location>
</feature>
<feature type="region of interest" description="Disordered" evidence="1">
    <location>
        <begin position="279"/>
        <end position="298"/>
    </location>
</feature>
<accession>A0AAD6TH09</accession>
<feature type="domain" description="DUF6534" evidence="3">
    <location>
        <begin position="181"/>
        <end position="268"/>
    </location>
</feature>
<protein>
    <recommendedName>
        <fullName evidence="3">DUF6534 domain-containing protein</fullName>
    </recommendedName>
</protein>
<feature type="transmembrane region" description="Helical" evidence="2">
    <location>
        <begin position="245"/>
        <end position="267"/>
    </location>
</feature>
<dbReference type="EMBL" id="JARJCM010000009">
    <property type="protein sequence ID" value="KAJ7043767.1"/>
    <property type="molecule type" value="Genomic_DNA"/>
</dbReference>
<feature type="compositionally biased region" description="Polar residues" evidence="1">
    <location>
        <begin position="279"/>
        <end position="290"/>
    </location>
</feature>
<feature type="transmembrane region" description="Helical" evidence="2">
    <location>
        <begin position="25"/>
        <end position="50"/>
    </location>
</feature>
<name>A0AAD6TH09_9AGAR</name>
<feature type="transmembrane region" description="Helical" evidence="2">
    <location>
        <begin position="203"/>
        <end position="220"/>
    </location>
</feature>
<dbReference type="Pfam" id="PF20152">
    <property type="entry name" value="DUF6534"/>
    <property type="match status" value="1"/>
</dbReference>
<keyword evidence="2" id="KW-1133">Transmembrane helix</keyword>
<gene>
    <name evidence="4" type="ORF">C8F04DRAFT_1073237</name>
</gene>
<dbReference type="PANTHER" id="PTHR40465:SF1">
    <property type="entry name" value="DUF6534 DOMAIN-CONTAINING PROTEIN"/>
    <property type="match status" value="1"/>
</dbReference>
<feature type="transmembrane region" description="Helical" evidence="2">
    <location>
        <begin position="62"/>
        <end position="86"/>
    </location>
</feature>
<dbReference type="PANTHER" id="PTHR40465">
    <property type="entry name" value="CHROMOSOME 1, WHOLE GENOME SHOTGUN SEQUENCE"/>
    <property type="match status" value="1"/>
</dbReference>
<evidence type="ECO:0000313" key="4">
    <source>
        <dbReference type="EMBL" id="KAJ7043767.1"/>
    </source>
</evidence>
<comment type="caution">
    <text evidence="4">The sequence shown here is derived from an EMBL/GenBank/DDBJ whole genome shotgun (WGS) entry which is preliminary data.</text>
</comment>
<evidence type="ECO:0000313" key="5">
    <source>
        <dbReference type="Proteomes" id="UP001218188"/>
    </source>
</evidence>
<sequence>MATTSSVIELIPASKAFVANRVNSLGAWVMAGFLDAILMGVVMCQVGAFFKSRRSQEGLGRHYHWLVILVTFLSLLKTSQAIAIIWVQNVLDFMNPDVARTLVAKAWWQVTAPLLTAIIGVVVQSFFALRFYMLARNIFMVLPIACSMLLGFAGVCLQLHSIIVGNAKAKVMWLLVHLICSFMTDFMITVGTVYALRTTRNSSGLASTASLISGLMRLVFESAVPPTLVAAIDLIMSQTLDLHHLLWHLLLNYALAKLYVISLLYTLNCIKEYRHGQKSLSGGRVSSSGTPGMKLGDVELGNRSKSNQVYVQTQVVTHVSPSQGSVEAEDLKHSVWQPDT</sequence>
<dbReference type="InterPro" id="IPR045339">
    <property type="entry name" value="DUF6534"/>
</dbReference>
<keyword evidence="2" id="KW-0812">Transmembrane</keyword>
<keyword evidence="5" id="KW-1185">Reference proteome</keyword>
<evidence type="ECO:0000256" key="1">
    <source>
        <dbReference type="SAM" id="MobiDB-lite"/>
    </source>
</evidence>
<dbReference type="AlphaFoldDB" id="A0AAD6TH09"/>
<proteinExistence type="predicted"/>
<dbReference type="Proteomes" id="UP001218188">
    <property type="component" value="Unassembled WGS sequence"/>
</dbReference>
<evidence type="ECO:0000256" key="2">
    <source>
        <dbReference type="SAM" id="Phobius"/>
    </source>
</evidence>
<feature type="transmembrane region" description="Helical" evidence="2">
    <location>
        <begin position="106"/>
        <end position="129"/>
    </location>
</feature>
<reference evidence="4" key="1">
    <citation type="submission" date="2023-03" db="EMBL/GenBank/DDBJ databases">
        <title>Massive genome expansion in bonnet fungi (Mycena s.s.) driven by repeated elements and novel gene families across ecological guilds.</title>
        <authorList>
            <consortium name="Lawrence Berkeley National Laboratory"/>
            <person name="Harder C.B."/>
            <person name="Miyauchi S."/>
            <person name="Viragh M."/>
            <person name="Kuo A."/>
            <person name="Thoen E."/>
            <person name="Andreopoulos B."/>
            <person name="Lu D."/>
            <person name="Skrede I."/>
            <person name="Drula E."/>
            <person name="Henrissat B."/>
            <person name="Morin E."/>
            <person name="Kohler A."/>
            <person name="Barry K."/>
            <person name="LaButti K."/>
            <person name="Morin E."/>
            <person name="Salamov A."/>
            <person name="Lipzen A."/>
            <person name="Mereny Z."/>
            <person name="Hegedus B."/>
            <person name="Baldrian P."/>
            <person name="Stursova M."/>
            <person name="Weitz H."/>
            <person name="Taylor A."/>
            <person name="Grigoriev I.V."/>
            <person name="Nagy L.G."/>
            <person name="Martin F."/>
            <person name="Kauserud H."/>
        </authorList>
    </citation>
    <scope>NUCLEOTIDE SEQUENCE</scope>
    <source>
        <strain evidence="4">CBHHK200</strain>
    </source>
</reference>
<evidence type="ECO:0000259" key="3">
    <source>
        <dbReference type="Pfam" id="PF20152"/>
    </source>
</evidence>
<feature type="transmembrane region" description="Helical" evidence="2">
    <location>
        <begin position="141"/>
        <end position="165"/>
    </location>
</feature>
<organism evidence="4 5">
    <name type="scientific">Mycena alexandri</name>
    <dbReference type="NCBI Taxonomy" id="1745969"/>
    <lineage>
        <taxon>Eukaryota</taxon>
        <taxon>Fungi</taxon>
        <taxon>Dikarya</taxon>
        <taxon>Basidiomycota</taxon>
        <taxon>Agaricomycotina</taxon>
        <taxon>Agaricomycetes</taxon>
        <taxon>Agaricomycetidae</taxon>
        <taxon>Agaricales</taxon>
        <taxon>Marasmiineae</taxon>
        <taxon>Mycenaceae</taxon>
        <taxon>Mycena</taxon>
    </lineage>
</organism>
<keyword evidence="2" id="KW-0472">Membrane</keyword>